<dbReference type="GO" id="GO:0042834">
    <property type="term" value="F:peptidoglycan binding"/>
    <property type="evidence" value="ECO:0007669"/>
    <property type="project" value="InterPro"/>
</dbReference>
<dbReference type="Pfam" id="PF05036">
    <property type="entry name" value="SPOR"/>
    <property type="match status" value="1"/>
</dbReference>
<dbReference type="PROSITE" id="PS51724">
    <property type="entry name" value="SPOR"/>
    <property type="match status" value="1"/>
</dbReference>
<sequence>MAVVVLAFAACAPFVDPQGANNTMGGIANSGAADRAMSALTRGDYVTAERQAMVALHYNPKDATALVVAGMAYQGMGRYDLARQYYEVIITTQTPGSIMAPGDGGVVMPRSIIDVARANMALIDKITGRHIPRSAAESGRAPGASAIGGPPLPSMDGAQAMYPGAPRPMVSAGGMDPIGQTGMPIRVSDAETNVVGRFRILKRLLDDGLITADEFVRRRAANAGALLPYTLQPGAAGLERPIPSEDAVATRLRDLTATLETRAITPAQHSAERTVILDALLPDKPKRLDNPPLPPRDMLEAGQAVGRLERLRAAGLITADEAQKERAAIERNYETVIGTHSVAGTASGARPAPAQTAATNGAGKNWGINLAAAKSEEDAQAVWERIKAKFPEELGKMSAGYRNVAAAGKPARWRVVAGPVSNKAAAAKLCKTLKLHRQSCDPANY</sequence>
<dbReference type="InterPro" id="IPR007730">
    <property type="entry name" value="SPOR-like_dom"/>
</dbReference>
<dbReference type="InterPro" id="IPR036680">
    <property type="entry name" value="SPOR-like_sf"/>
</dbReference>
<name>A0A178MXV8_9PROT</name>
<dbReference type="Proteomes" id="UP000078543">
    <property type="component" value="Unassembled WGS sequence"/>
</dbReference>
<protein>
    <recommendedName>
        <fullName evidence="1">SPOR domain-containing protein</fullName>
    </recommendedName>
</protein>
<proteinExistence type="predicted"/>
<organism evidence="2 3">
    <name type="scientific">Magnetospirillum moscoviense</name>
    <dbReference type="NCBI Taxonomy" id="1437059"/>
    <lineage>
        <taxon>Bacteria</taxon>
        <taxon>Pseudomonadati</taxon>
        <taxon>Pseudomonadota</taxon>
        <taxon>Alphaproteobacteria</taxon>
        <taxon>Rhodospirillales</taxon>
        <taxon>Rhodospirillaceae</taxon>
        <taxon>Magnetospirillum</taxon>
    </lineage>
</organism>
<gene>
    <name evidence="2" type="ORF">A6A05_07525</name>
</gene>
<accession>A0A178MXV8</accession>
<evidence type="ECO:0000313" key="3">
    <source>
        <dbReference type="Proteomes" id="UP000078543"/>
    </source>
</evidence>
<dbReference type="Gene3D" id="3.30.70.1070">
    <property type="entry name" value="Sporulation related repeat"/>
    <property type="match status" value="1"/>
</dbReference>
<dbReference type="STRING" id="1437059.A6A05_07525"/>
<dbReference type="InterPro" id="IPR018649">
    <property type="entry name" value="SHOCT"/>
</dbReference>
<feature type="domain" description="SPOR" evidence="1">
    <location>
        <begin position="360"/>
        <end position="445"/>
    </location>
</feature>
<dbReference type="AlphaFoldDB" id="A0A178MXV8"/>
<evidence type="ECO:0000259" key="1">
    <source>
        <dbReference type="PROSITE" id="PS51724"/>
    </source>
</evidence>
<dbReference type="SUPFAM" id="SSF48452">
    <property type="entry name" value="TPR-like"/>
    <property type="match status" value="1"/>
</dbReference>
<comment type="caution">
    <text evidence="2">The sequence shown here is derived from an EMBL/GenBank/DDBJ whole genome shotgun (WGS) entry which is preliminary data.</text>
</comment>
<evidence type="ECO:0000313" key="2">
    <source>
        <dbReference type="EMBL" id="OAN58014.1"/>
    </source>
</evidence>
<dbReference type="InterPro" id="IPR011990">
    <property type="entry name" value="TPR-like_helical_dom_sf"/>
</dbReference>
<dbReference type="Pfam" id="PF09851">
    <property type="entry name" value="SHOCT"/>
    <property type="match status" value="1"/>
</dbReference>
<keyword evidence="3" id="KW-1185">Reference proteome</keyword>
<dbReference type="SUPFAM" id="SSF110997">
    <property type="entry name" value="Sporulation related repeat"/>
    <property type="match status" value="1"/>
</dbReference>
<reference evidence="2 3" key="1">
    <citation type="submission" date="2016-04" db="EMBL/GenBank/DDBJ databases">
        <title>Draft genome sequence of freshwater magnetotactic bacteria Magnetospirillum marisnigri SP-1 and Magnetospirillum moscoviense BB-1.</title>
        <authorList>
            <person name="Koziaeva V."/>
            <person name="Dziuba M.V."/>
            <person name="Ivanov T.M."/>
            <person name="Kuznetsov B."/>
            <person name="Grouzdev D.S."/>
        </authorList>
    </citation>
    <scope>NUCLEOTIDE SEQUENCE [LARGE SCALE GENOMIC DNA]</scope>
    <source>
        <strain evidence="2 3">BB-1</strain>
    </source>
</reference>
<dbReference type="EMBL" id="LWQU01000075">
    <property type="protein sequence ID" value="OAN58014.1"/>
    <property type="molecule type" value="Genomic_DNA"/>
</dbReference>
<dbReference type="Gene3D" id="1.25.40.10">
    <property type="entry name" value="Tetratricopeptide repeat domain"/>
    <property type="match status" value="1"/>
</dbReference>